<sequence>MYEKYNYKKIEKYVQKYWYKNKTFSVTENTKKKKYYCLAMLPYPSGNLHMGHVRNYTISDVISRCQRMLGKNVLHPIGWDAFGLPAEEAAIKNKLNPKKWTENNIIAMKKQLYKLGYSYDWNREINTSNPEYYKWEQWLFIQLYKKKLVYKKKETVYWCPIDKTVLANEQVIHGTCWRCQTEVQIKKISQWFLKITHYAKELLHDLKMLHQWPNKVVNMQKQWIGETKGIEIKFKIFNDKMTIKIFTTRIDTIMGVTFLSLSPEHPFSKKIAKKKIHIKNFLKEKIEKNVMYNHQKIYDYIGINTEYFAIHPINNNLIPIWITNYVTLEHNIKAIMSIPAHNIHDFSFALKYNINIKNVINISKKIKKESVQLPIIKKGYLHNSGDNLNTLNSDEATKIIKKILFKKKIAKEKIIYKIKDWNISRQRYWGTPIPIAVTKTGKKILIPESDLPVVLPDNDLNAQQEYINILKLNSKWKKININGEIVQRETDTFDTFMESSWYYIRYTNPHIKDKMIDQKAAQYWLPVDQYIGGIEHATMHLLYFRFFHKLLRDLNLVKTNEPVQKLTCQGMVLSNAFYYLDSYKKKHWVNLKNIKITQNKKGKKIFFYQKKKIEVINAGIIKMSKSKNNGIDPNLMIEKYGADTIRLFVMFAAPIENALEWQENGVKGMSRFLNKLWNLVIDKKKYKRNDKNFNYVSLTHQEKNILSKLHETIMKVTYDIYEKNAYNTAIASIIILVKKIEEFKIETEQSKSILFICLLNIVKMMYPFSPHICFFMWEKFLSCSTSKTIDFESWPQYDKTLILKKNIVIVQINGKKKCNILTDVNTPQNIILKKITKISKISLFLKNKKIKKIIYIKSKIFNIVTEK</sequence>
<dbReference type="InterPro" id="IPR009080">
    <property type="entry name" value="tRNAsynth_Ia_anticodon-bd"/>
</dbReference>
<keyword evidence="6 9" id="KW-0648">Protein biosynthesis</keyword>
<dbReference type="SUPFAM" id="SSF52374">
    <property type="entry name" value="Nucleotidylyl transferase"/>
    <property type="match status" value="1"/>
</dbReference>
<dbReference type="SUPFAM" id="SSF50677">
    <property type="entry name" value="ValRS/IleRS/LeuRS editing domain"/>
    <property type="match status" value="1"/>
</dbReference>
<accession>A0A4D6YCE0</accession>
<protein>
    <recommendedName>
        <fullName evidence="9">Leucine--tRNA ligase</fullName>
        <ecNumber evidence="9">6.1.1.4</ecNumber>
    </recommendedName>
    <alternativeName>
        <fullName evidence="9">Leucyl-tRNA synthetase</fullName>
        <shortName evidence="9">LeuRS</shortName>
    </alternativeName>
</protein>
<dbReference type="GO" id="GO:0006429">
    <property type="term" value="P:leucyl-tRNA aminoacylation"/>
    <property type="evidence" value="ECO:0007669"/>
    <property type="project" value="UniProtKB-UniRule"/>
</dbReference>
<evidence type="ECO:0000256" key="8">
    <source>
        <dbReference type="ARBA" id="ARBA00047469"/>
    </source>
</evidence>
<gene>
    <name evidence="9 15" type="primary">leuS</name>
    <name evidence="15" type="ORF">D9V80_01730</name>
</gene>
<feature type="short sequence motif" description="'HIGH' region" evidence="9">
    <location>
        <begin position="42"/>
        <end position="52"/>
    </location>
</feature>
<evidence type="ECO:0000259" key="12">
    <source>
        <dbReference type="Pfam" id="PF08264"/>
    </source>
</evidence>
<dbReference type="AlphaFoldDB" id="A0A4D6YCE0"/>
<dbReference type="EC" id="6.1.1.4" evidence="9"/>
<evidence type="ECO:0000259" key="13">
    <source>
        <dbReference type="Pfam" id="PF09334"/>
    </source>
</evidence>
<dbReference type="CDD" id="cd07958">
    <property type="entry name" value="Anticodon_Ia_Leu_BEm"/>
    <property type="match status" value="1"/>
</dbReference>
<feature type="domain" description="Aminoacyl-tRNA synthetase class Ia" evidence="11">
    <location>
        <begin position="622"/>
        <end position="661"/>
    </location>
</feature>
<dbReference type="PRINTS" id="PR00985">
    <property type="entry name" value="TRNASYNTHLEU"/>
</dbReference>
<dbReference type="PANTHER" id="PTHR43740:SF2">
    <property type="entry name" value="LEUCINE--TRNA LIGASE, MITOCHONDRIAL"/>
    <property type="match status" value="1"/>
</dbReference>
<comment type="catalytic activity">
    <reaction evidence="8 9">
        <text>tRNA(Leu) + L-leucine + ATP = L-leucyl-tRNA(Leu) + AMP + diphosphate</text>
        <dbReference type="Rhea" id="RHEA:11688"/>
        <dbReference type="Rhea" id="RHEA-COMP:9613"/>
        <dbReference type="Rhea" id="RHEA-COMP:9622"/>
        <dbReference type="ChEBI" id="CHEBI:30616"/>
        <dbReference type="ChEBI" id="CHEBI:33019"/>
        <dbReference type="ChEBI" id="CHEBI:57427"/>
        <dbReference type="ChEBI" id="CHEBI:78442"/>
        <dbReference type="ChEBI" id="CHEBI:78494"/>
        <dbReference type="ChEBI" id="CHEBI:456215"/>
        <dbReference type="EC" id="6.1.1.4"/>
    </reaction>
</comment>
<feature type="domain" description="Leucyl-tRNA synthetase editing" evidence="14">
    <location>
        <begin position="221"/>
        <end position="403"/>
    </location>
</feature>
<dbReference type="EMBL" id="CP034852">
    <property type="protein sequence ID" value="QCI26999.1"/>
    <property type="molecule type" value="Genomic_DNA"/>
</dbReference>
<proteinExistence type="inferred from homology"/>
<dbReference type="NCBIfam" id="TIGR00396">
    <property type="entry name" value="leuS_bact"/>
    <property type="match status" value="1"/>
</dbReference>
<evidence type="ECO:0000256" key="7">
    <source>
        <dbReference type="ARBA" id="ARBA00023146"/>
    </source>
</evidence>
<evidence type="ECO:0000256" key="10">
    <source>
        <dbReference type="RuleBase" id="RU363035"/>
    </source>
</evidence>
<reference evidence="15 16" key="2">
    <citation type="submission" date="2019-05" db="EMBL/GenBank/DDBJ databases">
        <title>Genome evolution of the obligate endosymbiont Buchnera aphidicola.</title>
        <authorList>
            <person name="Moran N.A."/>
        </authorList>
    </citation>
    <scope>NUCLEOTIDE SEQUENCE [LARGE SCALE GENOMIC DNA]</scope>
    <source>
        <strain evidence="15 16">Tca</strain>
    </source>
</reference>
<feature type="binding site" evidence="9">
    <location>
        <position position="625"/>
    </location>
    <ligand>
        <name>ATP</name>
        <dbReference type="ChEBI" id="CHEBI:30616"/>
    </ligand>
</feature>
<dbReference type="InterPro" id="IPR025709">
    <property type="entry name" value="Leu_tRNA-synth_edit"/>
</dbReference>
<comment type="similarity">
    <text evidence="1 9 10">Belongs to the class-I aminoacyl-tRNA synthetase family.</text>
</comment>
<dbReference type="GO" id="GO:0004823">
    <property type="term" value="F:leucine-tRNA ligase activity"/>
    <property type="evidence" value="ECO:0007669"/>
    <property type="project" value="UniProtKB-UniRule"/>
</dbReference>
<keyword evidence="16" id="KW-1185">Reference proteome</keyword>
<dbReference type="InterPro" id="IPR009008">
    <property type="entry name" value="Val/Leu/Ile-tRNA-synth_edit"/>
</dbReference>
<feature type="domain" description="Methionyl/Leucyl tRNA synthetase" evidence="13">
    <location>
        <begin position="39"/>
        <end position="183"/>
    </location>
</feature>
<dbReference type="InterPro" id="IPR002302">
    <property type="entry name" value="Leu-tRNA-ligase"/>
</dbReference>
<evidence type="ECO:0000313" key="15">
    <source>
        <dbReference type="EMBL" id="QCI26999.1"/>
    </source>
</evidence>
<keyword evidence="7 9" id="KW-0030">Aminoacyl-tRNA synthetase</keyword>
<evidence type="ECO:0000256" key="1">
    <source>
        <dbReference type="ARBA" id="ARBA00005594"/>
    </source>
</evidence>
<dbReference type="GO" id="GO:0005829">
    <property type="term" value="C:cytosol"/>
    <property type="evidence" value="ECO:0007669"/>
    <property type="project" value="TreeGrafter"/>
</dbReference>
<keyword evidence="5 9" id="KW-0067">ATP-binding</keyword>
<dbReference type="Proteomes" id="UP000298782">
    <property type="component" value="Chromosome"/>
</dbReference>
<feature type="domain" description="Methionyl/Valyl/Leucyl/Isoleucyl-tRNA synthetase anticodon-binding" evidence="12">
    <location>
        <begin position="703"/>
        <end position="825"/>
    </location>
</feature>
<evidence type="ECO:0000256" key="3">
    <source>
        <dbReference type="ARBA" id="ARBA00022598"/>
    </source>
</evidence>
<dbReference type="CDD" id="cd00812">
    <property type="entry name" value="LeuRS_core"/>
    <property type="match status" value="1"/>
</dbReference>
<dbReference type="HAMAP" id="MF_00049_B">
    <property type="entry name" value="Leu_tRNA_synth_B"/>
    <property type="match status" value="1"/>
</dbReference>
<evidence type="ECO:0000256" key="4">
    <source>
        <dbReference type="ARBA" id="ARBA00022741"/>
    </source>
</evidence>
<comment type="subcellular location">
    <subcellularLocation>
        <location evidence="9">Cytoplasm</location>
    </subcellularLocation>
</comment>
<dbReference type="Gene3D" id="2.20.28.290">
    <property type="match status" value="1"/>
</dbReference>
<name>A0A4D6YCE0_9GAMM</name>
<feature type="short sequence motif" description="'KMSKS' region" evidence="9">
    <location>
        <begin position="622"/>
        <end position="626"/>
    </location>
</feature>
<evidence type="ECO:0000313" key="16">
    <source>
        <dbReference type="Proteomes" id="UP000298782"/>
    </source>
</evidence>
<dbReference type="Pfam" id="PF00133">
    <property type="entry name" value="tRNA-synt_1"/>
    <property type="match status" value="1"/>
</dbReference>
<dbReference type="Gene3D" id="1.10.730.10">
    <property type="entry name" value="Isoleucyl-tRNA Synthetase, Domain 1"/>
    <property type="match status" value="2"/>
</dbReference>
<dbReference type="InterPro" id="IPR014729">
    <property type="entry name" value="Rossmann-like_a/b/a_fold"/>
</dbReference>
<keyword evidence="4 9" id="KW-0547">Nucleotide-binding</keyword>
<evidence type="ECO:0000256" key="9">
    <source>
        <dbReference type="HAMAP-Rule" id="MF_00049"/>
    </source>
</evidence>
<evidence type="ECO:0000259" key="14">
    <source>
        <dbReference type="Pfam" id="PF13603"/>
    </source>
</evidence>
<dbReference type="Pfam" id="PF08264">
    <property type="entry name" value="Anticodon_1"/>
    <property type="match status" value="1"/>
</dbReference>
<dbReference type="InterPro" id="IPR013155">
    <property type="entry name" value="M/V/L/I-tRNA-synth_anticd-bd"/>
</dbReference>
<dbReference type="InterPro" id="IPR002300">
    <property type="entry name" value="aa-tRNA-synth_Ia"/>
</dbReference>
<dbReference type="GO" id="GO:0005524">
    <property type="term" value="F:ATP binding"/>
    <property type="evidence" value="ECO:0007669"/>
    <property type="project" value="UniProtKB-UniRule"/>
</dbReference>
<keyword evidence="2 9" id="KW-0963">Cytoplasm</keyword>
<evidence type="ECO:0000256" key="5">
    <source>
        <dbReference type="ARBA" id="ARBA00022840"/>
    </source>
</evidence>
<dbReference type="PANTHER" id="PTHR43740">
    <property type="entry name" value="LEUCYL-TRNA SYNTHETASE"/>
    <property type="match status" value="1"/>
</dbReference>
<evidence type="ECO:0000256" key="2">
    <source>
        <dbReference type="ARBA" id="ARBA00022490"/>
    </source>
</evidence>
<keyword evidence="3 9" id="KW-0436">Ligase</keyword>
<dbReference type="Pfam" id="PF13603">
    <property type="entry name" value="tRNA-synt_1_2"/>
    <property type="match status" value="1"/>
</dbReference>
<dbReference type="FunFam" id="3.40.50.620:FF:000003">
    <property type="entry name" value="Leucine--tRNA ligase"/>
    <property type="match status" value="1"/>
</dbReference>
<evidence type="ECO:0000259" key="11">
    <source>
        <dbReference type="Pfam" id="PF00133"/>
    </source>
</evidence>
<dbReference type="InterPro" id="IPR001412">
    <property type="entry name" value="aa-tRNA-synth_I_CS"/>
</dbReference>
<dbReference type="GO" id="GO:0002161">
    <property type="term" value="F:aminoacyl-tRNA deacylase activity"/>
    <property type="evidence" value="ECO:0007669"/>
    <property type="project" value="InterPro"/>
</dbReference>
<dbReference type="PROSITE" id="PS00178">
    <property type="entry name" value="AA_TRNA_LIGASE_I"/>
    <property type="match status" value="1"/>
</dbReference>
<dbReference type="Pfam" id="PF09334">
    <property type="entry name" value="tRNA-synt_1g"/>
    <property type="match status" value="1"/>
</dbReference>
<evidence type="ECO:0000256" key="6">
    <source>
        <dbReference type="ARBA" id="ARBA00022917"/>
    </source>
</evidence>
<reference evidence="15 16" key="1">
    <citation type="submission" date="2018-12" db="EMBL/GenBank/DDBJ databases">
        <authorList>
            <person name="Chong R.A."/>
        </authorList>
    </citation>
    <scope>NUCLEOTIDE SEQUENCE [LARGE SCALE GENOMIC DNA]</scope>
    <source>
        <strain evidence="15 16">Tca</strain>
    </source>
</reference>
<dbReference type="FunFam" id="1.10.730.10:FF:000002">
    <property type="entry name" value="Leucine--tRNA ligase"/>
    <property type="match status" value="1"/>
</dbReference>
<dbReference type="Gene3D" id="3.40.50.620">
    <property type="entry name" value="HUPs"/>
    <property type="match status" value="2"/>
</dbReference>
<organism evidence="15 16">
    <name type="scientific">Buchnera aphidicola</name>
    <name type="common">Thelaxes californica</name>
    <dbReference type="NCBI Taxonomy" id="1315998"/>
    <lineage>
        <taxon>Bacteria</taxon>
        <taxon>Pseudomonadati</taxon>
        <taxon>Pseudomonadota</taxon>
        <taxon>Gammaproteobacteria</taxon>
        <taxon>Enterobacterales</taxon>
        <taxon>Erwiniaceae</taxon>
        <taxon>Buchnera</taxon>
    </lineage>
</organism>
<dbReference type="OrthoDB" id="9810365at2"/>
<dbReference type="InterPro" id="IPR015413">
    <property type="entry name" value="Methionyl/Leucyl_tRNA_Synth"/>
</dbReference>
<dbReference type="Gene3D" id="3.10.20.590">
    <property type="match status" value="1"/>
</dbReference>
<dbReference type="SUPFAM" id="SSF47323">
    <property type="entry name" value="Anticodon-binding domain of a subclass of class I aminoacyl-tRNA synthetases"/>
    <property type="match status" value="1"/>
</dbReference>